<evidence type="ECO:0000256" key="1">
    <source>
        <dbReference type="SAM" id="MobiDB-lite"/>
    </source>
</evidence>
<evidence type="ECO:0000313" key="2">
    <source>
        <dbReference type="EMBL" id="ETW08802.1"/>
    </source>
</evidence>
<dbReference type="AlphaFoldDB" id="A0A024USB6"/>
<name>A0A024USB6_9STRA</name>
<feature type="region of interest" description="Disordered" evidence="1">
    <location>
        <begin position="85"/>
        <end position="116"/>
    </location>
</feature>
<dbReference type="GeneID" id="20078364"/>
<accession>A0A024USB6</accession>
<dbReference type="RefSeq" id="XP_008862607.1">
    <property type="nucleotide sequence ID" value="XM_008864385.1"/>
</dbReference>
<dbReference type="eggNOG" id="ENOG502SD7J">
    <property type="taxonomic scope" value="Eukaryota"/>
</dbReference>
<dbReference type="EMBL" id="KI913953">
    <property type="protein sequence ID" value="ETW08802.1"/>
    <property type="molecule type" value="Genomic_DNA"/>
</dbReference>
<sequence>MVDMRTMVARFLESGVNACCDASSSRTSHLNHVVHDVDEAIVEYVLQLMDTQEVDPQQVVECIVSFFPDIDDTVAREAVYLIRESTQRTPEDSSASHPSQKDANPRPKPSSSSAEEMTHLNDLMELAPHLSLECIECILKDMFAGDIVRAAGYIVTHHCLNDLDPRQQLNAHIRQAISVKFADQEVKVPRSPSQKPVKVKVRAASSQQVLVRYLDSKVVTTTGKKFVEEKKEVYDGGSRGRVKTKGKRGRWI</sequence>
<organism evidence="2">
    <name type="scientific">Aphanomyces invadans</name>
    <dbReference type="NCBI Taxonomy" id="157072"/>
    <lineage>
        <taxon>Eukaryota</taxon>
        <taxon>Sar</taxon>
        <taxon>Stramenopiles</taxon>
        <taxon>Oomycota</taxon>
        <taxon>Saprolegniomycetes</taxon>
        <taxon>Saprolegniales</taxon>
        <taxon>Verrucalvaceae</taxon>
        <taxon>Aphanomyces</taxon>
    </lineage>
</organism>
<proteinExistence type="predicted"/>
<dbReference type="VEuPathDB" id="FungiDB:H310_01314"/>
<reference evidence="2" key="1">
    <citation type="submission" date="2013-12" db="EMBL/GenBank/DDBJ databases">
        <title>The Genome Sequence of Aphanomyces invadans NJM9701.</title>
        <authorList>
            <consortium name="The Broad Institute Genomics Platform"/>
            <person name="Russ C."/>
            <person name="Tyler B."/>
            <person name="van West P."/>
            <person name="Dieguez-Uribeondo J."/>
            <person name="Young S.K."/>
            <person name="Zeng Q."/>
            <person name="Gargeya S."/>
            <person name="Fitzgerald M."/>
            <person name="Abouelleil A."/>
            <person name="Alvarado L."/>
            <person name="Chapman S.B."/>
            <person name="Gainer-Dewar J."/>
            <person name="Goldberg J."/>
            <person name="Griggs A."/>
            <person name="Gujja S."/>
            <person name="Hansen M."/>
            <person name="Howarth C."/>
            <person name="Imamovic A."/>
            <person name="Ireland A."/>
            <person name="Larimer J."/>
            <person name="McCowan C."/>
            <person name="Murphy C."/>
            <person name="Pearson M."/>
            <person name="Poon T.W."/>
            <person name="Priest M."/>
            <person name="Roberts A."/>
            <person name="Saif S."/>
            <person name="Shea T."/>
            <person name="Sykes S."/>
            <person name="Wortman J."/>
            <person name="Nusbaum C."/>
            <person name="Birren B."/>
        </authorList>
    </citation>
    <scope>NUCLEOTIDE SEQUENCE [LARGE SCALE GENOMIC DNA]</scope>
    <source>
        <strain evidence="2">NJM9701</strain>
    </source>
</reference>
<protein>
    <submittedName>
        <fullName evidence="2">Uncharacterized protein</fullName>
    </submittedName>
</protein>
<dbReference type="OrthoDB" id="78124at2759"/>
<gene>
    <name evidence="2" type="ORF">H310_01314</name>
</gene>